<comment type="function">
    <text evidence="2">Decapping enzyme for NAD-capped RNAs: specifically hydrolyzes the nicotinamide adenine dinucleotide (NAD) cap from a subset of RNAs by removing the entire NAD moiety from the 5'-end of an NAD-capped RNA.</text>
</comment>
<evidence type="ECO:0000313" key="4">
    <source>
        <dbReference type="EMBL" id="JAP83376.1"/>
    </source>
</evidence>
<dbReference type="GO" id="GO:0000166">
    <property type="term" value="F:nucleotide binding"/>
    <property type="evidence" value="ECO:0007669"/>
    <property type="project" value="UniProtKB-KW"/>
</dbReference>
<dbReference type="GO" id="GO:0110155">
    <property type="term" value="P:NAD-cap decapping"/>
    <property type="evidence" value="ECO:0007669"/>
    <property type="project" value="TreeGrafter"/>
</dbReference>
<proteinExistence type="inferred from homology"/>
<keyword evidence="2" id="KW-0539">Nucleus</keyword>
<dbReference type="GO" id="GO:0046872">
    <property type="term" value="F:metal ion binding"/>
    <property type="evidence" value="ECO:0007669"/>
    <property type="project" value="UniProtKB-KW"/>
</dbReference>
<sequence length="374" mass="43502">MASTMAVLPPEAYRGPAPHYAVPQEVGIYSLVGAEGSYASGNVHGKYLCMPTRRHNLNWNLDDGFAQVERFVRDEVPTMETLYRWILDNKREFSSAVEAARQDNRSSVSREECAPFVCRRGSLHSVLCTPYNRPNDWLIGATRHGGVVYLRAFDTEAWKKQLEERERNSDTDHFTYWGHKFEQYMTCDRPGMAPDTHAPVVEHASVQVVARSRLGDHGIIICGEVDAIDTAAVSQRRPMAKYVELKTTAVAWNERQLFNMRRHKLWKWWSQSYIMGMKRVICGCRDREGFVRSLMEFDVDTMHEQCEQQCLWFRAQGLNFLDKFLSFVRSNMRRDEPRVVYLFTYEPGLERVTCKRLDAPGEYEVLPDWFLNQF</sequence>
<dbReference type="AlphaFoldDB" id="A0A131YYW6"/>
<dbReference type="EC" id="3.6.1.-" evidence="2"/>
<protein>
    <recommendedName>
        <fullName evidence="2">Decapping nuclease</fullName>
        <ecNumber evidence="2">3.6.1.-</ecNumber>
    </recommendedName>
</protein>
<dbReference type="GO" id="GO:0034353">
    <property type="term" value="F:mRNA 5'-diphosphatase activity"/>
    <property type="evidence" value="ECO:0007669"/>
    <property type="project" value="TreeGrafter"/>
</dbReference>
<accession>A0A131YYW6</accession>
<feature type="domain" description="RAI1-like" evidence="3">
    <location>
        <begin position="23"/>
        <end position="370"/>
    </location>
</feature>
<reference evidence="4" key="1">
    <citation type="journal article" date="2016" name="Ticks Tick Borne Dis.">
        <title>De novo assembly and annotation of the salivary gland transcriptome of Rhipicephalus appendiculatus male and female ticks during blood feeding.</title>
        <authorList>
            <person name="de Castro M.H."/>
            <person name="de Klerk D."/>
            <person name="Pienaar R."/>
            <person name="Latif A.A."/>
            <person name="Rees D.J."/>
            <person name="Mans B.J."/>
        </authorList>
    </citation>
    <scope>NUCLEOTIDE SEQUENCE</scope>
    <source>
        <tissue evidence="4">Salivary glands</tissue>
    </source>
</reference>
<dbReference type="EMBL" id="GEDV01005181">
    <property type="protein sequence ID" value="JAP83376.1"/>
    <property type="molecule type" value="Transcribed_RNA"/>
</dbReference>
<dbReference type="PANTHER" id="PTHR12395">
    <property type="entry name" value="DOM-3 RELATED"/>
    <property type="match status" value="1"/>
</dbReference>
<evidence type="ECO:0000259" key="3">
    <source>
        <dbReference type="Pfam" id="PF08652"/>
    </source>
</evidence>
<organism evidence="4">
    <name type="scientific">Rhipicephalus appendiculatus</name>
    <name type="common">Brown ear tick</name>
    <dbReference type="NCBI Taxonomy" id="34631"/>
    <lineage>
        <taxon>Eukaryota</taxon>
        <taxon>Metazoa</taxon>
        <taxon>Ecdysozoa</taxon>
        <taxon>Arthropoda</taxon>
        <taxon>Chelicerata</taxon>
        <taxon>Arachnida</taxon>
        <taxon>Acari</taxon>
        <taxon>Parasitiformes</taxon>
        <taxon>Ixodida</taxon>
        <taxon>Ixodoidea</taxon>
        <taxon>Ixodidae</taxon>
        <taxon>Rhipicephalinae</taxon>
        <taxon>Rhipicephalus</taxon>
        <taxon>Rhipicephalus</taxon>
    </lineage>
</organism>
<keyword evidence="2" id="KW-0479">Metal-binding</keyword>
<dbReference type="GO" id="GO:0005634">
    <property type="term" value="C:nucleus"/>
    <property type="evidence" value="ECO:0007669"/>
    <property type="project" value="UniProtKB-SubCell"/>
</dbReference>
<evidence type="ECO:0000256" key="2">
    <source>
        <dbReference type="RuleBase" id="RU367113"/>
    </source>
</evidence>
<dbReference type="GO" id="GO:0000956">
    <property type="term" value="P:nuclear-transcribed mRNA catabolic process"/>
    <property type="evidence" value="ECO:0007669"/>
    <property type="project" value="TreeGrafter"/>
</dbReference>
<dbReference type="PANTHER" id="PTHR12395:SF9">
    <property type="entry name" value="DECAPPING AND EXORIBONUCLEASE PROTEIN"/>
    <property type="match status" value="1"/>
</dbReference>
<dbReference type="InterPro" id="IPR013961">
    <property type="entry name" value="RAI1"/>
</dbReference>
<dbReference type="GO" id="GO:0003723">
    <property type="term" value="F:RNA binding"/>
    <property type="evidence" value="ECO:0007669"/>
    <property type="project" value="UniProtKB-KW"/>
</dbReference>
<keyword evidence="2" id="KW-0540">Nuclease</keyword>
<keyword evidence="2" id="KW-0694">RNA-binding</keyword>
<comment type="similarity">
    <text evidence="1 2">Belongs to the DXO/Dom3Z family.</text>
</comment>
<dbReference type="GO" id="GO:0005829">
    <property type="term" value="C:cytosol"/>
    <property type="evidence" value="ECO:0007669"/>
    <property type="project" value="TreeGrafter"/>
</dbReference>
<name>A0A131YYW6_RHIAP</name>
<dbReference type="InterPro" id="IPR039039">
    <property type="entry name" value="RAI1-like_fam"/>
</dbReference>
<comment type="cofactor">
    <cofactor evidence="2">
        <name>a divalent metal cation</name>
        <dbReference type="ChEBI" id="CHEBI:60240"/>
    </cofactor>
</comment>
<evidence type="ECO:0000256" key="1">
    <source>
        <dbReference type="ARBA" id="ARBA00006562"/>
    </source>
</evidence>
<dbReference type="GO" id="GO:0004518">
    <property type="term" value="F:nuclease activity"/>
    <property type="evidence" value="ECO:0007669"/>
    <property type="project" value="UniProtKB-KW"/>
</dbReference>
<comment type="subcellular location">
    <subcellularLocation>
        <location evidence="2">Nucleus</location>
    </subcellularLocation>
</comment>
<keyword evidence="2" id="KW-0378">Hydrolase</keyword>
<dbReference type="Pfam" id="PF08652">
    <property type="entry name" value="RAI1"/>
    <property type="match status" value="1"/>
</dbReference>
<keyword evidence="2" id="KW-0547">Nucleotide-binding</keyword>